<dbReference type="GO" id="GO:0009739">
    <property type="term" value="P:response to gibberellin"/>
    <property type="evidence" value="ECO:0007669"/>
    <property type="project" value="UniProtKB-ARBA"/>
</dbReference>
<dbReference type="PROSITE" id="PS51294">
    <property type="entry name" value="HTH_MYB"/>
    <property type="match status" value="1"/>
</dbReference>
<dbReference type="EMBL" id="OZ075128">
    <property type="protein sequence ID" value="CAL4958730.1"/>
    <property type="molecule type" value="Genomic_DNA"/>
</dbReference>
<keyword evidence="2" id="KW-0805">Transcription regulation</keyword>
<name>A0ABC8ZDM8_9POAL</name>
<keyword evidence="6" id="KW-0863">Zinc-finger</keyword>
<sequence length="397" mass="42187">MMPMRPLHGYRCALPNNSLVPGHIFLSFLLPILSPGQMQTSSSVTKTNILSLVSGSEPWDCSSPSSSTVLVLLPRRRHDAAMARKCSSCGNNGHNSRTCGGHGRVTMAENGGGGGGVRLFGVQLQAGSSPSPMKKCFSMECLSSAAPPAYYAAALAAAANNNSSSPSVSSSSSLVSVEETAEKVTNGYLSDGLMGRAQERKKGVPWTEDEHRRFLVGLEKLGKGDWRGISRHFVTTRTPTQVASHAQKYFLRQSSLTQKKRRSSLFDVVENADRAAIMASEQRLRLRDAARSAPDTEELPALSLGIISSRPAAKPERVLPHPSLSSLLPRCSPAMSTSSGSGSTSPAAAKRPGLSLTAAFKPHLQANPPDLELKISTAADHQHQAGSSPFFGTIRVT</sequence>
<dbReference type="CDD" id="cd00167">
    <property type="entry name" value="SANT"/>
    <property type="match status" value="1"/>
</dbReference>
<dbReference type="InterPro" id="IPR001878">
    <property type="entry name" value="Znf_CCHC"/>
</dbReference>
<evidence type="ECO:0000259" key="8">
    <source>
        <dbReference type="PROSITE" id="PS50090"/>
    </source>
</evidence>
<reference evidence="13" key="1">
    <citation type="submission" date="2024-06" db="EMBL/GenBank/DDBJ databases">
        <authorList>
            <person name="Ryan C."/>
        </authorList>
    </citation>
    <scope>NUCLEOTIDE SEQUENCE [LARGE SCALE GENOMIC DNA]</scope>
</reference>
<evidence type="ECO:0000256" key="3">
    <source>
        <dbReference type="ARBA" id="ARBA00023125"/>
    </source>
</evidence>
<dbReference type="GO" id="GO:0005634">
    <property type="term" value="C:nucleus"/>
    <property type="evidence" value="ECO:0007669"/>
    <property type="project" value="UniProtKB-SubCell"/>
</dbReference>
<gene>
    <name evidence="12" type="ORF">URODEC1_LOCUS43291</name>
</gene>
<evidence type="ECO:0000256" key="5">
    <source>
        <dbReference type="ARBA" id="ARBA00023242"/>
    </source>
</evidence>
<dbReference type="GO" id="GO:0008270">
    <property type="term" value="F:zinc ion binding"/>
    <property type="evidence" value="ECO:0007669"/>
    <property type="project" value="UniProtKB-KW"/>
</dbReference>
<evidence type="ECO:0000313" key="12">
    <source>
        <dbReference type="EMBL" id="CAL4958730.1"/>
    </source>
</evidence>
<dbReference type="PANTHER" id="PTHR44191:SF62">
    <property type="entry name" value="OS04G0341900 PROTEIN"/>
    <property type="match status" value="1"/>
</dbReference>
<keyword evidence="6" id="KW-0862">Zinc</keyword>
<dbReference type="AlphaFoldDB" id="A0ABC8ZDM8"/>
<feature type="domain" description="Myb-like" evidence="8">
    <location>
        <begin position="198"/>
        <end position="250"/>
    </location>
</feature>
<evidence type="ECO:0000256" key="6">
    <source>
        <dbReference type="PROSITE-ProRule" id="PRU00047"/>
    </source>
</evidence>
<dbReference type="InterPro" id="IPR017930">
    <property type="entry name" value="Myb_dom"/>
</dbReference>
<organism evidence="12 13">
    <name type="scientific">Urochloa decumbens</name>
    <dbReference type="NCBI Taxonomy" id="240449"/>
    <lineage>
        <taxon>Eukaryota</taxon>
        <taxon>Viridiplantae</taxon>
        <taxon>Streptophyta</taxon>
        <taxon>Embryophyta</taxon>
        <taxon>Tracheophyta</taxon>
        <taxon>Spermatophyta</taxon>
        <taxon>Magnoliopsida</taxon>
        <taxon>Liliopsida</taxon>
        <taxon>Poales</taxon>
        <taxon>Poaceae</taxon>
        <taxon>PACMAD clade</taxon>
        <taxon>Panicoideae</taxon>
        <taxon>Panicodae</taxon>
        <taxon>Paniceae</taxon>
        <taxon>Melinidinae</taxon>
        <taxon>Urochloa</taxon>
    </lineage>
</organism>
<keyword evidence="3" id="KW-0238">DNA-binding</keyword>
<feature type="domain" description="SANT" evidence="10">
    <location>
        <begin position="206"/>
        <end position="254"/>
    </location>
</feature>
<dbReference type="Proteomes" id="UP001497457">
    <property type="component" value="Chromosome 18b"/>
</dbReference>
<dbReference type="InterPro" id="IPR001005">
    <property type="entry name" value="SANT/Myb"/>
</dbReference>
<dbReference type="NCBIfam" id="TIGR01557">
    <property type="entry name" value="myb_SHAQKYF"/>
    <property type="match status" value="1"/>
</dbReference>
<evidence type="ECO:0000259" key="11">
    <source>
        <dbReference type="PROSITE" id="PS51294"/>
    </source>
</evidence>
<feature type="domain" description="CCHC-type" evidence="9">
    <location>
        <begin position="84"/>
        <end position="99"/>
    </location>
</feature>
<evidence type="ECO:0000256" key="2">
    <source>
        <dbReference type="ARBA" id="ARBA00023015"/>
    </source>
</evidence>
<keyword evidence="5" id="KW-0539">Nucleus</keyword>
<dbReference type="Pfam" id="PF00249">
    <property type="entry name" value="Myb_DNA-binding"/>
    <property type="match status" value="1"/>
</dbReference>
<keyword evidence="4" id="KW-0804">Transcription</keyword>
<dbReference type="PROSITE" id="PS50158">
    <property type="entry name" value="ZF_CCHC"/>
    <property type="match status" value="1"/>
</dbReference>
<feature type="domain" description="HTH myb-type" evidence="11">
    <location>
        <begin position="198"/>
        <end position="254"/>
    </location>
</feature>
<feature type="compositionally biased region" description="Low complexity" evidence="7">
    <location>
        <begin position="320"/>
        <end position="349"/>
    </location>
</feature>
<evidence type="ECO:0000256" key="4">
    <source>
        <dbReference type="ARBA" id="ARBA00023163"/>
    </source>
</evidence>
<dbReference type="SMART" id="SM00717">
    <property type="entry name" value="SANT"/>
    <property type="match status" value="1"/>
</dbReference>
<dbReference type="FunFam" id="1.10.10.60:FF:000009">
    <property type="entry name" value="transcription factor MYB1R1"/>
    <property type="match status" value="1"/>
</dbReference>
<dbReference type="GO" id="GO:0009744">
    <property type="term" value="P:response to sucrose"/>
    <property type="evidence" value="ECO:0007669"/>
    <property type="project" value="UniProtKB-ARBA"/>
</dbReference>
<dbReference type="PANTHER" id="PTHR44191">
    <property type="entry name" value="TRANSCRIPTION FACTOR KUA1"/>
    <property type="match status" value="1"/>
</dbReference>
<evidence type="ECO:0000259" key="9">
    <source>
        <dbReference type="PROSITE" id="PS50158"/>
    </source>
</evidence>
<dbReference type="PROSITE" id="PS51293">
    <property type="entry name" value="SANT"/>
    <property type="match status" value="1"/>
</dbReference>
<dbReference type="GO" id="GO:0003677">
    <property type="term" value="F:DNA binding"/>
    <property type="evidence" value="ECO:0007669"/>
    <property type="project" value="UniProtKB-KW"/>
</dbReference>
<evidence type="ECO:0000256" key="1">
    <source>
        <dbReference type="ARBA" id="ARBA00004123"/>
    </source>
</evidence>
<evidence type="ECO:0000256" key="7">
    <source>
        <dbReference type="SAM" id="MobiDB-lite"/>
    </source>
</evidence>
<proteinExistence type="predicted"/>
<evidence type="ECO:0000259" key="10">
    <source>
        <dbReference type="PROSITE" id="PS51293"/>
    </source>
</evidence>
<accession>A0ABC8ZDM8</accession>
<dbReference type="InterPro" id="IPR006447">
    <property type="entry name" value="Myb_dom_plants"/>
</dbReference>
<dbReference type="InterPro" id="IPR009057">
    <property type="entry name" value="Homeodomain-like_sf"/>
</dbReference>
<comment type="subcellular location">
    <subcellularLocation>
        <location evidence="1">Nucleus</location>
    </subcellularLocation>
</comment>
<dbReference type="InterPro" id="IPR017884">
    <property type="entry name" value="SANT_dom"/>
</dbReference>
<keyword evidence="13" id="KW-1185">Reference proteome</keyword>
<dbReference type="PROSITE" id="PS50090">
    <property type="entry name" value="MYB_LIKE"/>
    <property type="match status" value="1"/>
</dbReference>
<protein>
    <submittedName>
        <fullName evidence="12">Uncharacterized protein</fullName>
    </submittedName>
</protein>
<reference evidence="12 13" key="2">
    <citation type="submission" date="2024-10" db="EMBL/GenBank/DDBJ databases">
        <authorList>
            <person name="Ryan C."/>
        </authorList>
    </citation>
    <scope>NUCLEOTIDE SEQUENCE [LARGE SCALE GENOMIC DNA]</scope>
</reference>
<keyword evidence="6" id="KW-0479">Metal-binding</keyword>
<dbReference type="Gene3D" id="1.10.10.60">
    <property type="entry name" value="Homeodomain-like"/>
    <property type="match status" value="1"/>
</dbReference>
<dbReference type="InterPro" id="IPR052245">
    <property type="entry name" value="Plant_Stress_Dev_TF"/>
</dbReference>
<dbReference type="SUPFAM" id="SSF46689">
    <property type="entry name" value="Homeodomain-like"/>
    <property type="match status" value="1"/>
</dbReference>
<dbReference type="GO" id="GO:0003700">
    <property type="term" value="F:DNA-binding transcription factor activity"/>
    <property type="evidence" value="ECO:0007669"/>
    <property type="project" value="UniProtKB-ARBA"/>
</dbReference>
<evidence type="ECO:0000313" key="13">
    <source>
        <dbReference type="Proteomes" id="UP001497457"/>
    </source>
</evidence>
<feature type="region of interest" description="Disordered" evidence="7">
    <location>
        <begin position="315"/>
        <end position="350"/>
    </location>
</feature>